<accession>A0AAT9G3P6</accession>
<comment type="catalytic activity">
    <reaction evidence="1">
        <text>Exolytic cleavage of the (1-&gt;4)-beta-glycosidic linkage between N-acetylmuramic acid (MurNAc) and N-acetylglucosamine (GlcNAc) residues in peptidoglycan, from either the reducing or the non-reducing ends of the peptidoglycan chains, with concomitant formation of a 1,6-anhydrobond in the MurNAc residue.</text>
        <dbReference type="EC" id="4.2.2.n1"/>
    </reaction>
</comment>
<reference evidence="8" key="1">
    <citation type="journal article" date="2023" name="Front. Microbiol.">
        <title>Genome analysis of Candidatus Aschnera chinzeii, the bacterial endosymbiont of the blood-sucking bat fly Penicillidia jenynsii (Insecta: Diptera: Nycteribiidae).</title>
        <authorList>
            <person name="Koga R."/>
            <person name="Moriyama M."/>
            <person name="Nozaki T."/>
            <person name="Fukatsu T."/>
        </authorList>
    </citation>
    <scope>NUCLEOTIDE SEQUENCE</scope>
    <source>
        <strain evidence="8">Kw-01</strain>
    </source>
</reference>
<dbReference type="NCBIfam" id="NF008670">
    <property type="entry name" value="PRK11671.1"/>
    <property type="match status" value="1"/>
</dbReference>
<sequence>MKNLLFIILLSQLLISCSKKKFVIHTTEHIKDTNGFDILIHQFANNIENIWGNNEVVIAGPKDFVKYTDHYKTRSHINFNNGKIIIETISNVKQIEYLQRAIIRILLMSDDAQSVNLYTNNINFTINKKPFLYEQILDHTNHPIRWKWRALQFARYLTKNKIKQRKSGKKTIWSINIQLVKNHLNKRIINYLPHIQKASQKYGVDKSLILAIIQIESNFNPYAISSAEALGLMQILPNAAGKDVYLAQGKIGIPNRNYLLDPINNIELGTAYLALLQNNYLSNIKDSKSKRYATIIAYNGGIGTVLRLFHNNKKKASEIINHMTSQDVYTALITKHPAIQSRNYLIKVNKILNNTIYK</sequence>
<dbReference type="Pfam" id="PF11873">
    <property type="entry name" value="Mltc_N"/>
    <property type="match status" value="1"/>
</dbReference>
<dbReference type="PANTHER" id="PTHR37423">
    <property type="entry name" value="SOLUBLE LYTIC MUREIN TRANSGLYCOSYLASE-RELATED"/>
    <property type="match status" value="1"/>
</dbReference>
<feature type="domain" description="Transglycosylase SLT" evidence="6">
    <location>
        <begin position="195"/>
        <end position="318"/>
    </location>
</feature>
<dbReference type="AlphaFoldDB" id="A0AAT9G3P6"/>
<evidence type="ECO:0000259" key="7">
    <source>
        <dbReference type="Pfam" id="PF11873"/>
    </source>
</evidence>
<dbReference type="PROSITE" id="PS00922">
    <property type="entry name" value="TRANSGLYCOSYLASE"/>
    <property type="match status" value="1"/>
</dbReference>
<dbReference type="InterPro" id="IPR024570">
    <property type="entry name" value="Murein_transglycosylaseC_N"/>
</dbReference>
<dbReference type="EMBL" id="AP028961">
    <property type="protein sequence ID" value="BET44336.1"/>
    <property type="molecule type" value="Genomic_DNA"/>
</dbReference>
<dbReference type="GO" id="GO:0071555">
    <property type="term" value="P:cell wall organization"/>
    <property type="evidence" value="ECO:0007669"/>
    <property type="project" value="UniProtKB-KW"/>
</dbReference>
<gene>
    <name evidence="8" type="primary">mltC</name>
    <name evidence="8" type="ORF">ACHINZ_0060</name>
</gene>
<dbReference type="CDD" id="cd16893">
    <property type="entry name" value="LT_MltC_MltE"/>
    <property type="match status" value="1"/>
</dbReference>
<dbReference type="EC" id="4.2.2.n1" evidence="3"/>
<evidence type="ECO:0000256" key="4">
    <source>
        <dbReference type="ARBA" id="ARBA00023239"/>
    </source>
</evidence>
<dbReference type="InterPro" id="IPR023346">
    <property type="entry name" value="Lysozyme-like_dom_sf"/>
</dbReference>
<proteinExistence type="inferred from homology"/>
<evidence type="ECO:0000259" key="6">
    <source>
        <dbReference type="Pfam" id="PF01464"/>
    </source>
</evidence>
<dbReference type="PROSITE" id="PS51257">
    <property type="entry name" value="PROKAR_LIPOPROTEIN"/>
    <property type="match status" value="1"/>
</dbReference>
<keyword evidence="4" id="KW-0456">Lyase</keyword>
<comment type="similarity">
    <text evidence="2">Belongs to the transglycosylase Slt family.</text>
</comment>
<dbReference type="GO" id="GO:0000270">
    <property type="term" value="P:peptidoglycan metabolic process"/>
    <property type="evidence" value="ECO:0007669"/>
    <property type="project" value="InterPro"/>
</dbReference>
<evidence type="ECO:0000313" key="8">
    <source>
        <dbReference type="EMBL" id="BET44336.1"/>
    </source>
</evidence>
<reference evidence="8" key="2">
    <citation type="submission" date="2023-10" db="EMBL/GenBank/DDBJ databases">
        <authorList>
            <person name="Koga R."/>
            <person name="Fukatsu T."/>
        </authorList>
    </citation>
    <scope>NUCLEOTIDE SEQUENCE</scope>
    <source>
        <strain evidence="8">Kw-01</strain>
    </source>
</reference>
<evidence type="ECO:0000256" key="5">
    <source>
        <dbReference type="ARBA" id="ARBA00023316"/>
    </source>
</evidence>
<evidence type="ECO:0000256" key="2">
    <source>
        <dbReference type="ARBA" id="ARBA00007734"/>
    </source>
</evidence>
<evidence type="ECO:0000256" key="3">
    <source>
        <dbReference type="ARBA" id="ARBA00012587"/>
    </source>
</evidence>
<protein>
    <recommendedName>
        <fullName evidence="3">peptidoglycan lytic exotransglycosylase</fullName>
        <ecNumber evidence="3">4.2.2.n1</ecNumber>
    </recommendedName>
</protein>
<dbReference type="GO" id="GO:0008933">
    <property type="term" value="F:peptidoglycan lytic transglycosylase activity"/>
    <property type="evidence" value="ECO:0007669"/>
    <property type="project" value="InterPro"/>
</dbReference>
<evidence type="ECO:0000256" key="1">
    <source>
        <dbReference type="ARBA" id="ARBA00001420"/>
    </source>
</evidence>
<dbReference type="GO" id="GO:0016020">
    <property type="term" value="C:membrane"/>
    <property type="evidence" value="ECO:0007669"/>
    <property type="project" value="InterPro"/>
</dbReference>
<dbReference type="Gene3D" id="1.10.530.10">
    <property type="match status" value="1"/>
</dbReference>
<dbReference type="Pfam" id="PF01464">
    <property type="entry name" value="SLT"/>
    <property type="match status" value="1"/>
</dbReference>
<organism evidence="8">
    <name type="scientific">Candidatus Aschnera chinzeii</name>
    <dbReference type="NCBI Taxonomy" id="1485666"/>
    <lineage>
        <taxon>Bacteria</taxon>
        <taxon>Pseudomonadati</taxon>
        <taxon>Pseudomonadota</taxon>
        <taxon>Gammaproteobacteria</taxon>
        <taxon>Enterobacterales</taxon>
        <taxon>Enterobacteriaceae</taxon>
        <taxon>Candidatus Aschnera</taxon>
    </lineage>
</organism>
<name>A0AAT9G3P6_9ENTR</name>
<keyword evidence="5" id="KW-0961">Cell wall biogenesis/degradation</keyword>
<dbReference type="SUPFAM" id="SSF53955">
    <property type="entry name" value="Lysozyme-like"/>
    <property type="match status" value="1"/>
</dbReference>
<dbReference type="PANTHER" id="PTHR37423:SF2">
    <property type="entry name" value="MEMBRANE-BOUND LYTIC MUREIN TRANSGLYCOSYLASE C"/>
    <property type="match status" value="1"/>
</dbReference>
<feature type="domain" description="Murein transglycosylase-C N-terminal" evidence="7">
    <location>
        <begin position="30"/>
        <end position="187"/>
    </location>
</feature>
<dbReference type="InterPro" id="IPR008258">
    <property type="entry name" value="Transglycosylase_SLT_dom_1"/>
</dbReference>
<dbReference type="InterPro" id="IPR000189">
    <property type="entry name" value="Transglyc_AS"/>
</dbReference>